<keyword evidence="5" id="KW-1185">Reference proteome</keyword>
<dbReference type="GeneID" id="58048007"/>
<dbReference type="EMBL" id="CPZJ01000015">
    <property type="protein sequence ID" value="CNG26083.1"/>
    <property type="molecule type" value="Genomic_DNA"/>
</dbReference>
<keyword evidence="1" id="KW-0812">Transmembrane</keyword>
<gene>
    <name evidence="2" type="ORF">ERS008530_03343</name>
    <name evidence="3" type="ORF">FOC37_17050</name>
</gene>
<dbReference type="Proteomes" id="UP000038750">
    <property type="component" value="Unassembled WGS sequence"/>
</dbReference>
<organism evidence="2 4">
    <name type="scientific">Yersinia intermedia</name>
    <dbReference type="NCBI Taxonomy" id="631"/>
    <lineage>
        <taxon>Bacteria</taxon>
        <taxon>Pseudomonadati</taxon>
        <taxon>Pseudomonadota</taxon>
        <taxon>Gammaproteobacteria</taxon>
        <taxon>Enterobacterales</taxon>
        <taxon>Yersiniaceae</taxon>
        <taxon>Yersinia</taxon>
    </lineage>
</organism>
<evidence type="ECO:0000313" key="3">
    <source>
        <dbReference type="EMBL" id="QGR71922.1"/>
    </source>
</evidence>
<protein>
    <submittedName>
        <fullName evidence="2">Uncharacterized protein</fullName>
    </submittedName>
</protein>
<dbReference type="AlphaFoldDB" id="A0A0T9MMV3"/>
<evidence type="ECO:0000313" key="2">
    <source>
        <dbReference type="EMBL" id="CNG26083.1"/>
    </source>
</evidence>
<dbReference type="Proteomes" id="UP000424966">
    <property type="component" value="Chromosome"/>
</dbReference>
<keyword evidence="1" id="KW-1133">Transmembrane helix</keyword>
<feature type="transmembrane region" description="Helical" evidence="1">
    <location>
        <begin position="20"/>
        <end position="38"/>
    </location>
</feature>
<proteinExistence type="predicted"/>
<evidence type="ECO:0000313" key="4">
    <source>
        <dbReference type="Proteomes" id="UP000038750"/>
    </source>
</evidence>
<sequence>MGAYPLMVAAEGEGPPEGVPFTPLFIVSLFIAPLFDYFPHLFPSKSPELPLKNAQFLRSINIVSMHIIIYCIVMIGTILLTF</sequence>
<reference evidence="2 4" key="1">
    <citation type="submission" date="2015-03" db="EMBL/GenBank/DDBJ databases">
        <authorList>
            <person name="Murphy D."/>
        </authorList>
    </citation>
    <scope>NUCLEOTIDE SEQUENCE [LARGE SCALE GENOMIC DNA]</scope>
    <source>
        <strain evidence="2 4">BR165/97</strain>
    </source>
</reference>
<name>A0A0T9MMV3_YERIN</name>
<dbReference type="RefSeq" id="WP_005190065.1">
    <property type="nucleotide sequence ID" value="NZ_CABHXJ010000007.1"/>
</dbReference>
<reference evidence="3 5" key="2">
    <citation type="submission" date="2019-11" db="EMBL/GenBank/DDBJ databases">
        <title>FDA dAtabase for Regulatory Grade micrObial Sequences (FDA-ARGOS): Supporting development and validation of Infectious Disease Dx tests.</title>
        <authorList>
            <person name="Patel R."/>
            <person name="Rucinski S."/>
            <person name="Tallon L."/>
            <person name="Sadzewicz L."/>
            <person name="Vavikolanu K."/>
            <person name="Mehta A."/>
            <person name="Aluvathingal J."/>
            <person name="Nadendla S."/>
            <person name="Nandy P."/>
            <person name="Geyer C."/>
            <person name="Yan Y."/>
            <person name="Sichtig H."/>
        </authorList>
    </citation>
    <scope>NUCLEOTIDE SEQUENCE [LARGE SCALE GENOMIC DNA]</scope>
    <source>
        <strain evidence="3 5">FDAARGOS_729</strain>
    </source>
</reference>
<keyword evidence="1" id="KW-0472">Membrane</keyword>
<accession>A0A0T9MMV3</accession>
<dbReference type="EMBL" id="CP046294">
    <property type="protein sequence ID" value="QGR71922.1"/>
    <property type="molecule type" value="Genomic_DNA"/>
</dbReference>
<evidence type="ECO:0000313" key="5">
    <source>
        <dbReference type="Proteomes" id="UP000424966"/>
    </source>
</evidence>
<evidence type="ECO:0000256" key="1">
    <source>
        <dbReference type="SAM" id="Phobius"/>
    </source>
</evidence>
<dbReference type="KEGG" id="yin:CH53_264"/>
<feature type="transmembrane region" description="Helical" evidence="1">
    <location>
        <begin position="59"/>
        <end position="80"/>
    </location>
</feature>